<protein>
    <submittedName>
        <fullName evidence="1">Uncharacterized protein</fullName>
    </submittedName>
</protein>
<gene>
    <name evidence="1" type="ORF">ABW286_06230</name>
</gene>
<organism evidence="1 2">
    <name type="scientific">Erwinia papayae</name>
    <dbReference type="NCBI Taxonomy" id="206499"/>
    <lineage>
        <taxon>Bacteria</taxon>
        <taxon>Pseudomonadati</taxon>
        <taxon>Pseudomonadota</taxon>
        <taxon>Gammaproteobacteria</taxon>
        <taxon>Enterobacterales</taxon>
        <taxon>Erwiniaceae</taxon>
        <taxon>Erwinia</taxon>
    </lineage>
</organism>
<evidence type="ECO:0000313" key="1">
    <source>
        <dbReference type="EMBL" id="MEW5288777.1"/>
    </source>
</evidence>
<dbReference type="EMBL" id="JBFKZN010000003">
    <property type="protein sequence ID" value="MEW5288777.1"/>
    <property type="molecule type" value="Genomic_DNA"/>
</dbReference>
<reference evidence="1 2" key="1">
    <citation type="submission" date="2024-07" db="EMBL/GenBank/DDBJ databases">
        <authorList>
            <person name="Dulla G.F.J."/>
            <person name="Delorm J.G."/>
        </authorList>
    </citation>
    <scope>NUCLEOTIDE SEQUENCE [LARGE SCALE GENOMIC DNA]</scope>
    <source>
        <strain evidence="1 2">JGD 233</strain>
    </source>
</reference>
<keyword evidence="2" id="KW-1185">Reference proteome</keyword>
<accession>A0ABV3MYZ1</accession>
<comment type="caution">
    <text evidence="1">The sequence shown here is derived from an EMBL/GenBank/DDBJ whole genome shotgun (WGS) entry which is preliminary data.</text>
</comment>
<dbReference type="RefSeq" id="WP_126440979.1">
    <property type="nucleotide sequence ID" value="NZ_JBFKZN010000003.1"/>
</dbReference>
<dbReference type="Proteomes" id="UP001554567">
    <property type="component" value="Unassembled WGS sequence"/>
</dbReference>
<name>A0ABV3MYZ1_9GAMM</name>
<sequence>MSLVLPVRLDSEILISNGNDSFSITQLTDFYITGNYRFFDLSGMPTKVNGYDSSNENEGRGLRVTNLCGILNGEFLKLCPKCGQAKNFYHYGASYRTTNEKRDQSECEVCRGNY</sequence>
<evidence type="ECO:0000313" key="2">
    <source>
        <dbReference type="Proteomes" id="UP001554567"/>
    </source>
</evidence>
<proteinExistence type="predicted"/>